<dbReference type="AlphaFoldDB" id="A0AAF0E4Q9"/>
<feature type="transmembrane region" description="Helical" evidence="7">
    <location>
        <begin position="51"/>
        <end position="78"/>
    </location>
</feature>
<feature type="transmembrane region" description="Helical" evidence="7">
    <location>
        <begin position="396"/>
        <end position="422"/>
    </location>
</feature>
<dbReference type="PANTHER" id="PTHR13906:SF4">
    <property type="entry name" value="LYSOPHOSPHOLIPID ACYLTRANSFERASE 6"/>
    <property type="match status" value="1"/>
</dbReference>
<feature type="transmembrane region" description="Helical" evidence="7">
    <location>
        <begin position="434"/>
        <end position="455"/>
    </location>
</feature>
<dbReference type="Pfam" id="PF03062">
    <property type="entry name" value="MBOAT"/>
    <property type="match status" value="1"/>
</dbReference>
<organism evidence="8 9">
    <name type="scientific">Malassezia caprae</name>
    <dbReference type="NCBI Taxonomy" id="1381934"/>
    <lineage>
        <taxon>Eukaryota</taxon>
        <taxon>Fungi</taxon>
        <taxon>Dikarya</taxon>
        <taxon>Basidiomycota</taxon>
        <taxon>Ustilaginomycotina</taxon>
        <taxon>Malasseziomycetes</taxon>
        <taxon>Malasseziales</taxon>
        <taxon>Malasseziaceae</taxon>
        <taxon>Malassezia</taxon>
    </lineage>
</organism>
<dbReference type="GO" id="GO:0047184">
    <property type="term" value="F:1-acylglycerophosphocholine O-acyltransferase activity"/>
    <property type="evidence" value="ECO:0007669"/>
    <property type="project" value="TreeGrafter"/>
</dbReference>
<evidence type="ECO:0000256" key="6">
    <source>
        <dbReference type="ARBA" id="ARBA00023315"/>
    </source>
</evidence>
<evidence type="ECO:0000256" key="4">
    <source>
        <dbReference type="ARBA" id="ARBA00022989"/>
    </source>
</evidence>
<evidence type="ECO:0000256" key="7">
    <source>
        <dbReference type="SAM" id="Phobius"/>
    </source>
</evidence>
<keyword evidence="4 7" id="KW-1133">Transmembrane helix</keyword>
<dbReference type="GO" id="GO:0046474">
    <property type="term" value="P:glycerophospholipid biosynthetic process"/>
    <property type="evidence" value="ECO:0007669"/>
    <property type="project" value="TreeGrafter"/>
</dbReference>
<sequence>MLQHFFEAVGASLGLPTDYAKIAIALLLSFGLSPVLPHLPAPWMRHCMNIGVSAFFLLGILRLYGGVMHLLVACLLTYSVVYFRIGGPRYMPWIVLVGAMCHMLYTHCARELANVPVTTMEISSMQMVLVMNLTSFAWSCYDGQLRTDKDLDEVQARERVMVMPNLLEFFGYCFYFPGVLVGPSSRFREYQAWANGSLYAPHRGVPAGRWREAFKELITSGIALVLMTSLSSYYDLERLGNVNDELQTRSFGYRLVFLQIAGLVARFRFYGVWSLSNTGCILSGLAYNGTDAKTQRTTWTRCKNVYVTRIEFSHNWKELLDAWNANTSFGSVFGTFLTSAIWHGIAPGYYLSFLLAAVCQWLARLLRKSVRPIFFENPRVPDPKLSTWKQYTTLQLLYSAASIVCTITSVNYVVIPFFTLTLPRSLQGYQTMLWHYHVIVALGLVAFQAGLGRALRPLHKARAPKTAAPPS</sequence>
<reference evidence="8" key="1">
    <citation type="submission" date="2023-03" db="EMBL/GenBank/DDBJ databases">
        <title>Mating type loci evolution in Malassezia.</title>
        <authorList>
            <person name="Coelho M.A."/>
        </authorList>
    </citation>
    <scope>NUCLEOTIDE SEQUENCE</scope>
    <source>
        <strain evidence="8">CBS 10434</strain>
    </source>
</reference>
<keyword evidence="6" id="KW-0012">Acyltransferase</keyword>
<gene>
    <name evidence="8" type="ORF">MCAP1_000989</name>
</gene>
<dbReference type="EMBL" id="CP119909">
    <property type="protein sequence ID" value="WFD18778.1"/>
    <property type="molecule type" value="Genomic_DNA"/>
</dbReference>
<feature type="transmembrane region" description="Helical" evidence="7">
    <location>
        <begin position="20"/>
        <end position="39"/>
    </location>
</feature>
<keyword evidence="3 7" id="KW-0812">Transmembrane</keyword>
<comment type="subcellular location">
    <subcellularLocation>
        <location evidence="1">Membrane</location>
        <topology evidence="1">Multi-pass membrane protein</topology>
    </subcellularLocation>
</comment>
<feature type="transmembrane region" description="Helical" evidence="7">
    <location>
        <begin position="348"/>
        <end position="366"/>
    </location>
</feature>
<evidence type="ECO:0000313" key="9">
    <source>
        <dbReference type="Proteomes" id="UP001220961"/>
    </source>
</evidence>
<name>A0AAF0E4Q9_9BASI</name>
<evidence type="ECO:0000256" key="2">
    <source>
        <dbReference type="ARBA" id="ARBA00022679"/>
    </source>
</evidence>
<dbReference type="GO" id="GO:0030258">
    <property type="term" value="P:lipid modification"/>
    <property type="evidence" value="ECO:0007669"/>
    <property type="project" value="TreeGrafter"/>
</dbReference>
<dbReference type="PANTHER" id="PTHR13906">
    <property type="entry name" value="PORCUPINE"/>
    <property type="match status" value="1"/>
</dbReference>
<dbReference type="GO" id="GO:0005783">
    <property type="term" value="C:endoplasmic reticulum"/>
    <property type="evidence" value="ECO:0007669"/>
    <property type="project" value="TreeGrafter"/>
</dbReference>
<dbReference type="GO" id="GO:0003841">
    <property type="term" value="F:1-acylglycerol-3-phosphate O-acyltransferase activity"/>
    <property type="evidence" value="ECO:0007669"/>
    <property type="project" value="TreeGrafter"/>
</dbReference>
<dbReference type="InterPro" id="IPR004299">
    <property type="entry name" value="MBOAT_fam"/>
</dbReference>
<evidence type="ECO:0000313" key="8">
    <source>
        <dbReference type="EMBL" id="WFD18778.1"/>
    </source>
</evidence>
<dbReference type="Proteomes" id="UP001220961">
    <property type="component" value="Chromosome 2"/>
</dbReference>
<evidence type="ECO:0008006" key="10">
    <source>
        <dbReference type="Google" id="ProtNLM"/>
    </source>
</evidence>
<proteinExistence type="predicted"/>
<evidence type="ECO:0000256" key="3">
    <source>
        <dbReference type="ARBA" id="ARBA00022692"/>
    </source>
</evidence>
<keyword evidence="5 7" id="KW-0472">Membrane</keyword>
<keyword evidence="2" id="KW-0808">Transferase</keyword>
<dbReference type="InterPro" id="IPR049941">
    <property type="entry name" value="LPLAT_7/PORCN-like"/>
</dbReference>
<dbReference type="GO" id="GO:0016020">
    <property type="term" value="C:membrane"/>
    <property type="evidence" value="ECO:0007669"/>
    <property type="project" value="UniProtKB-SubCell"/>
</dbReference>
<evidence type="ECO:0000256" key="1">
    <source>
        <dbReference type="ARBA" id="ARBA00004141"/>
    </source>
</evidence>
<evidence type="ECO:0000256" key="5">
    <source>
        <dbReference type="ARBA" id="ARBA00023136"/>
    </source>
</evidence>
<accession>A0AAF0E4Q9</accession>
<keyword evidence="9" id="KW-1185">Reference proteome</keyword>
<protein>
    <recommendedName>
        <fullName evidence="10">Lysophospholipid acyltransferase</fullName>
    </recommendedName>
</protein>